<evidence type="ECO:0000313" key="1">
    <source>
        <dbReference type="EMBL" id="GAI04365.1"/>
    </source>
</evidence>
<comment type="caution">
    <text evidence="1">The sequence shown here is derived from an EMBL/GenBank/DDBJ whole genome shotgun (WGS) entry which is preliminary data.</text>
</comment>
<accession>X1LPP2</accession>
<dbReference type="EMBL" id="BARV01011142">
    <property type="protein sequence ID" value="GAI04365.1"/>
    <property type="molecule type" value="Genomic_DNA"/>
</dbReference>
<dbReference type="AlphaFoldDB" id="X1LPP2"/>
<protein>
    <submittedName>
        <fullName evidence="1">Uncharacterized protein</fullName>
    </submittedName>
</protein>
<name>X1LPP2_9ZZZZ</name>
<reference evidence="1" key="1">
    <citation type="journal article" date="2014" name="Front. Microbiol.">
        <title>High frequency of phylogenetically diverse reductive dehalogenase-homologous genes in deep subseafloor sedimentary metagenomes.</title>
        <authorList>
            <person name="Kawai M."/>
            <person name="Futagami T."/>
            <person name="Toyoda A."/>
            <person name="Takaki Y."/>
            <person name="Nishi S."/>
            <person name="Hori S."/>
            <person name="Arai W."/>
            <person name="Tsubouchi T."/>
            <person name="Morono Y."/>
            <person name="Uchiyama I."/>
            <person name="Ito T."/>
            <person name="Fujiyama A."/>
            <person name="Inagaki F."/>
            <person name="Takami H."/>
        </authorList>
    </citation>
    <scope>NUCLEOTIDE SEQUENCE</scope>
    <source>
        <strain evidence="1">Expedition CK06-06</strain>
    </source>
</reference>
<sequence length="66" mass="7655">TRKGREMSEPKIAGNDLQEWLKTTRARCEIALLLIDAKRNDLLPTILEDLFYGTQIILDCYCIEEI</sequence>
<gene>
    <name evidence="1" type="ORF">S06H3_21263</name>
</gene>
<organism evidence="1">
    <name type="scientific">marine sediment metagenome</name>
    <dbReference type="NCBI Taxonomy" id="412755"/>
    <lineage>
        <taxon>unclassified sequences</taxon>
        <taxon>metagenomes</taxon>
        <taxon>ecological metagenomes</taxon>
    </lineage>
</organism>
<proteinExistence type="predicted"/>
<feature type="non-terminal residue" evidence="1">
    <location>
        <position position="1"/>
    </location>
</feature>